<keyword evidence="9" id="KW-0249">Electron transport</keyword>
<evidence type="ECO:0000256" key="4">
    <source>
        <dbReference type="ARBA" id="ARBA00022598"/>
    </source>
</evidence>
<keyword evidence="6" id="KW-0547">Nucleotide-binding</keyword>
<keyword evidence="11" id="KW-0560">Oxidoreductase</keyword>
<dbReference type="SFLD" id="SFLDG01168">
    <property type="entry name" value="Ferric_reductase_subgroup_(FRE"/>
    <property type="match status" value="1"/>
</dbReference>
<evidence type="ECO:0000313" key="21">
    <source>
        <dbReference type="Proteomes" id="UP001302126"/>
    </source>
</evidence>
<dbReference type="CDD" id="cd07956">
    <property type="entry name" value="Anticodon_Ia_Arg"/>
    <property type="match status" value="1"/>
</dbReference>
<keyword evidence="5 18" id="KW-0812">Transmembrane</keyword>
<dbReference type="FunFam" id="3.40.50.620:FF:000058">
    <property type="entry name" value="Mitochondrial arginyl-tRNA synthetase"/>
    <property type="match status" value="1"/>
</dbReference>
<dbReference type="Gene3D" id="3.40.50.80">
    <property type="entry name" value="Nucleotide-binding domain of ferredoxin-NADP reductase (FNR) module"/>
    <property type="match status" value="1"/>
</dbReference>
<dbReference type="SUPFAM" id="SSF52374">
    <property type="entry name" value="Nucleotidylyl transferase"/>
    <property type="match status" value="1"/>
</dbReference>
<feature type="domain" description="FAD-binding FR-type" evidence="19">
    <location>
        <begin position="305"/>
        <end position="416"/>
    </location>
</feature>
<reference evidence="20" key="2">
    <citation type="submission" date="2023-05" db="EMBL/GenBank/DDBJ databases">
        <authorList>
            <consortium name="Lawrence Berkeley National Laboratory"/>
            <person name="Steindorff A."/>
            <person name="Hensen N."/>
            <person name="Bonometti L."/>
            <person name="Westerberg I."/>
            <person name="Brannstrom I.O."/>
            <person name="Guillou S."/>
            <person name="Cros-Aarteil S."/>
            <person name="Calhoun S."/>
            <person name="Haridas S."/>
            <person name="Kuo A."/>
            <person name="Mondo S."/>
            <person name="Pangilinan J."/>
            <person name="Riley R."/>
            <person name="Labutti K."/>
            <person name="Andreopoulos B."/>
            <person name="Lipzen A."/>
            <person name="Chen C."/>
            <person name="Yanf M."/>
            <person name="Daum C."/>
            <person name="Ng V."/>
            <person name="Clum A."/>
            <person name="Ohm R."/>
            <person name="Martin F."/>
            <person name="Silar P."/>
            <person name="Natvig D."/>
            <person name="Lalanne C."/>
            <person name="Gautier V."/>
            <person name="Ament-Velasquez S.L."/>
            <person name="Kruys A."/>
            <person name="Hutchinson M.I."/>
            <person name="Powell A.J."/>
            <person name="Barry K."/>
            <person name="Miller A.N."/>
            <person name="Grigoriev I.V."/>
            <person name="Debuchy R."/>
            <person name="Gladieux P."/>
            <person name="Thoren M.H."/>
            <person name="Johannesson H."/>
        </authorList>
    </citation>
    <scope>NUCLEOTIDE SEQUENCE</scope>
    <source>
        <strain evidence="20">PSN309</strain>
    </source>
</reference>
<evidence type="ECO:0000259" key="19">
    <source>
        <dbReference type="PROSITE" id="PS51384"/>
    </source>
</evidence>
<sequence>MDHHSHGGGGFGDTSFSVVNMDLARRFWYIIAGFVGAFLLCRVVNTYKSQIRLRRRTANSVEFPTKPSNRVLELWATFTAVAREASYPQLHIPIRGVSWLTPPPMGRVIVLVVYWIVVIYMMTHEAIYKDAFHWERIGFRNAWITVTQVPLLYLLASKCNVVGFIIGTSHERLNWLHRWVARTMLVTATLHGWHFYADWARSELVEYQIKLQPMVKYGFGAWGILLWACISSFAPLRRLSYEFFVLQHLLTAALFLWAVYIHIPVEARYNVWFAIAALCFDRVCRTVLLVWQNVKFLPDKARCNGGQRIGHQAQLRAVGDSITVITVKDVHFKWRAGQHLYLWMPRVGIAEAHPYTIACAHQLPETCICNSIQLVVRKHGGFSKRLHNFATKAQAAGKRDRLTVFVSGPYGAPPRWDIYETIILISASTGASFTLPILESVQQTKSTNCVKRIDFLLTTKQGEEIDFYVARLHELIEQAKDADIELNVHIAVTQGSSTFANAQEGTKIREVGISSSSSSGTNLPATTRKQVQEKTSGRPPSPNSPTDIEQTAPAVPVERRRSSNASTDSHVFYSSVRPDVEAFIRGPVEATGGETSVVTARSYFALSRKTPLEEIAQKQGASIADDLPNCYPESNPYDVYRAYLSRVLQKVTGISQPQKIYNAISQPRKNRGDLALSVPAALLEVIASQKEVSKYLRRWEEHFPEDDPLFKKPVIDGRFLNFYFKPGPLVQSIVPWVREKDIEFGSNKMLGLKDRKNPSQGKKKIIVEFSSPNIAKPFHAGHLRSTILGGFLANVYESAGWDVTRMNYLGDWGKQYGLLAVAFNRYGDENALKEDPINHLFQLYVRINAEMTAENEELESRKAKGEDVTKLEANSLDEQARKYFRKMTDRDAEAIDQWQRFRTLSIERYRQTYDRLNIRFDQYSGESQVSEEDMSAIDKELENRGITRDEDGARLIDFESHSPRLPRVLVRKKDGTALYITRDISELLARHREYQFDKMLYVVARPQEIHFKQLFTILERLGHQDICAKCEHISFGMVRGMSTRKGTVKFLDDILRDVADKMHEVMVRNKTKYQEIADPAATADTLAISSLMIRDMRADRIKDYQFNMDDITRYEGETGPHLQYAHVRMCSMRRQNDLSNEQLASADLSLLTEPHAVNIARTLVEWPDVVNKAREKHQPQVVVQYLFRLADEIGSAWVKLKVEGTEHEVMKARMAVFDAARIVLRNGMQLLGMNPLERM</sequence>
<comment type="catalytic activity">
    <reaction evidence="16">
        <text>tRNA(Arg) + L-arginine + ATP = L-arginyl-tRNA(Arg) + AMP + diphosphate</text>
        <dbReference type="Rhea" id="RHEA:20301"/>
        <dbReference type="Rhea" id="RHEA-COMP:9658"/>
        <dbReference type="Rhea" id="RHEA-COMP:9673"/>
        <dbReference type="ChEBI" id="CHEBI:30616"/>
        <dbReference type="ChEBI" id="CHEBI:32682"/>
        <dbReference type="ChEBI" id="CHEBI:33019"/>
        <dbReference type="ChEBI" id="CHEBI:78442"/>
        <dbReference type="ChEBI" id="CHEBI:78513"/>
        <dbReference type="ChEBI" id="CHEBI:456215"/>
        <dbReference type="EC" id="6.1.1.19"/>
    </reaction>
</comment>
<keyword evidence="13 18" id="KW-0472">Membrane</keyword>
<feature type="transmembrane region" description="Helical" evidence="18">
    <location>
        <begin position="105"/>
        <end position="122"/>
    </location>
</feature>
<keyword evidence="14" id="KW-0030">Aminoacyl-tRNA synthetase</keyword>
<gene>
    <name evidence="20" type="ORF">QBC35DRAFT_451129</name>
</gene>
<evidence type="ECO:0000256" key="3">
    <source>
        <dbReference type="ARBA" id="ARBA00012837"/>
    </source>
</evidence>
<dbReference type="NCBIfam" id="TIGR00456">
    <property type="entry name" value="argS"/>
    <property type="match status" value="1"/>
</dbReference>
<dbReference type="InterPro" id="IPR013121">
    <property type="entry name" value="Fe_red_NAD-bd_6"/>
</dbReference>
<dbReference type="InterPro" id="IPR014729">
    <property type="entry name" value="Rossmann-like_a/b/a_fold"/>
</dbReference>
<evidence type="ECO:0000256" key="10">
    <source>
        <dbReference type="ARBA" id="ARBA00022989"/>
    </source>
</evidence>
<dbReference type="SUPFAM" id="SSF47323">
    <property type="entry name" value="Anticodon-binding domain of a subclass of class I aminoacyl-tRNA synthetases"/>
    <property type="match status" value="1"/>
</dbReference>
<dbReference type="PROSITE" id="PS00178">
    <property type="entry name" value="AA_TRNA_LIGASE_I"/>
    <property type="match status" value="1"/>
</dbReference>
<evidence type="ECO:0000313" key="20">
    <source>
        <dbReference type="EMBL" id="KAK4188626.1"/>
    </source>
</evidence>
<feature type="compositionally biased region" description="Polar residues" evidence="17">
    <location>
        <begin position="520"/>
        <end position="529"/>
    </location>
</feature>
<evidence type="ECO:0000256" key="1">
    <source>
        <dbReference type="ARBA" id="ARBA00004141"/>
    </source>
</evidence>
<feature type="transmembrane region" description="Helical" evidence="18">
    <location>
        <begin position="27"/>
        <end position="47"/>
    </location>
</feature>
<dbReference type="EMBL" id="MU864386">
    <property type="protein sequence ID" value="KAK4188626.1"/>
    <property type="molecule type" value="Genomic_DNA"/>
</dbReference>
<keyword evidence="12" id="KW-0813">Transport</keyword>
<keyword evidence="10 18" id="KW-1133">Transmembrane helix</keyword>
<dbReference type="InterPro" id="IPR017938">
    <property type="entry name" value="Riboflavin_synthase-like_b-brl"/>
</dbReference>
<evidence type="ECO:0000256" key="13">
    <source>
        <dbReference type="ARBA" id="ARBA00023136"/>
    </source>
</evidence>
<dbReference type="Gene3D" id="2.40.30.10">
    <property type="entry name" value="Translation factors"/>
    <property type="match status" value="1"/>
</dbReference>
<dbReference type="InterPro" id="IPR009080">
    <property type="entry name" value="tRNAsynth_Ia_anticodon-bd"/>
</dbReference>
<proteinExistence type="inferred from homology"/>
<dbReference type="AlphaFoldDB" id="A0AAN6WW55"/>
<evidence type="ECO:0000256" key="15">
    <source>
        <dbReference type="ARBA" id="ARBA00033033"/>
    </source>
</evidence>
<name>A0AAN6WW55_9PEZI</name>
<dbReference type="GO" id="GO:0006811">
    <property type="term" value="P:monoatomic ion transport"/>
    <property type="evidence" value="ECO:0007669"/>
    <property type="project" value="UniProtKB-KW"/>
</dbReference>
<dbReference type="PRINTS" id="PR01038">
    <property type="entry name" value="TRNASYNTHARG"/>
</dbReference>
<feature type="transmembrane region" description="Helical" evidence="18">
    <location>
        <begin position="179"/>
        <end position="197"/>
    </location>
</feature>
<evidence type="ECO:0000256" key="6">
    <source>
        <dbReference type="ARBA" id="ARBA00022741"/>
    </source>
</evidence>
<dbReference type="GO" id="GO:0016020">
    <property type="term" value="C:membrane"/>
    <property type="evidence" value="ECO:0007669"/>
    <property type="project" value="UniProtKB-SubCell"/>
</dbReference>
<keyword evidence="21" id="KW-1185">Reference proteome</keyword>
<evidence type="ECO:0000256" key="2">
    <source>
        <dbReference type="ARBA" id="ARBA00005594"/>
    </source>
</evidence>
<dbReference type="Gene3D" id="1.10.730.10">
    <property type="entry name" value="Isoleucyl-tRNA Synthetase, Domain 1"/>
    <property type="match status" value="1"/>
</dbReference>
<dbReference type="CDD" id="cd06186">
    <property type="entry name" value="NOX_Duox_like_FAD_NADP"/>
    <property type="match status" value="1"/>
</dbReference>
<dbReference type="FunFam" id="1.10.730.10:FF:000006">
    <property type="entry name" value="Arginyl-tRNA synthetase 2, mitochondrial"/>
    <property type="match status" value="1"/>
</dbReference>
<dbReference type="InterPro" id="IPR013112">
    <property type="entry name" value="FAD-bd_8"/>
</dbReference>
<dbReference type="PANTHER" id="PTHR11956:SF11">
    <property type="entry name" value="ARGININE--TRNA LIGASE, MITOCHONDRIAL-RELATED"/>
    <property type="match status" value="1"/>
</dbReference>
<dbReference type="InterPro" id="IPR001278">
    <property type="entry name" value="Arg-tRNA-ligase"/>
</dbReference>
<protein>
    <recommendedName>
        <fullName evidence="3">arginine--tRNA ligase</fullName>
        <ecNumber evidence="3">6.1.1.19</ecNumber>
    </recommendedName>
    <alternativeName>
        <fullName evidence="15">Arginyl-tRNA synthetase</fullName>
    </alternativeName>
</protein>
<feature type="region of interest" description="Disordered" evidence="17">
    <location>
        <begin position="510"/>
        <end position="570"/>
    </location>
</feature>
<evidence type="ECO:0000256" key="17">
    <source>
        <dbReference type="SAM" id="MobiDB-lite"/>
    </source>
</evidence>
<comment type="caution">
    <text evidence="20">The sequence shown here is derived from an EMBL/GenBank/DDBJ whole genome shotgun (WGS) entry which is preliminary data.</text>
</comment>
<evidence type="ECO:0000256" key="16">
    <source>
        <dbReference type="ARBA" id="ARBA00049339"/>
    </source>
</evidence>
<keyword evidence="8" id="KW-0648">Protein biosynthesis</keyword>
<evidence type="ECO:0000256" key="7">
    <source>
        <dbReference type="ARBA" id="ARBA00022840"/>
    </source>
</evidence>
<dbReference type="Proteomes" id="UP001302126">
    <property type="component" value="Unassembled WGS sequence"/>
</dbReference>
<dbReference type="Gene3D" id="3.30.1360.70">
    <property type="entry name" value="Arginyl tRNA synthetase N-terminal domain"/>
    <property type="match status" value="1"/>
</dbReference>
<dbReference type="CDD" id="cd00671">
    <property type="entry name" value="ArgRS_core"/>
    <property type="match status" value="1"/>
</dbReference>
<reference evidence="20" key="1">
    <citation type="journal article" date="2023" name="Mol. Phylogenet. Evol.">
        <title>Genome-scale phylogeny and comparative genomics of the fungal order Sordariales.</title>
        <authorList>
            <person name="Hensen N."/>
            <person name="Bonometti L."/>
            <person name="Westerberg I."/>
            <person name="Brannstrom I.O."/>
            <person name="Guillou S."/>
            <person name="Cros-Aarteil S."/>
            <person name="Calhoun S."/>
            <person name="Haridas S."/>
            <person name="Kuo A."/>
            <person name="Mondo S."/>
            <person name="Pangilinan J."/>
            <person name="Riley R."/>
            <person name="LaButti K."/>
            <person name="Andreopoulos B."/>
            <person name="Lipzen A."/>
            <person name="Chen C."/>
            <person name="Yan M."/>
            <person name="Daum C."/>
            <person name="Ng V."/>
            <person name="Clum A."/>
            <person name="Steindorff A."/>
            <person name="Ohm R.A."/>
            <person name="Martin F."/>
            <person name="Silar P."/>
            <person name="Natvig D.O."/>
            <person name="Lalanne C."/>
            <person name="Gautier V."/>
            <person name="Ament-Velasquez S.L."/>
            <person name="Kruys A."/>
            <person name="Hutchinson M.I."/>
            <person name="Powell A.J."/>
            <person name="Barry K."/>
            <person name="Miller A.N."/>
            <person name="Grigoriev I.V."/>
            <person name="Debuchy R."/>
            <person name="Gladieux P."/>
            <person name="Hiltunen Thoren M."/>
            <person name="Johannesson H."/>
        </authorList>
    </citation>
    <scope>NUCLEOTIDE SEQUENCE</scope>
    <source>
        <strain evidence="20">PSN309</strain>
    </source>
</reference>
<dbReference type="PROSITE" id="PS51384">
    <property type="entry name" value="FAD_FR"/>
    <property type="match status" value="1"/>
</dbReference>
<dbReference type="Pfam" id="PF05746">
    <property type="entry name" value="DALR_1"/>
    <property type="match status" value="1"/>
</dbReference>
<dbReference type="GO" id="GO:0032543">
    <property type="term" value="P:mitochondrial translation"/>
    <property type="evidence" value="ECO:0007669"/>
    <property type="project" value="TreeGrafter"/>
</dbReference>
<keyword evidence="7" id="KW-0067">ATP-binding</keyword>
<evidence type="ECO:0000256" key="9">
    <source>
        <dbReference type="ARBA" id="ARBA00022982"/>
    </source>
</evidence>
<keyword evidence="4 20" id="KW-0436">Ligase</keyword>
<dbReference type="InterPro" id="IPR017927">
    <property type="entry name" value="FAD-bd_FR_type"/>
</dbReference>
<evidence type="ECO:0000256" key="8">
    <source>
        <dbReference type="ARBA" id="ARBA00022917"/>
    </source>
</evidence>
<comment type="similarity">
    <text evidence="2">Belongs to the class-I aminoacyl-tRNA synthetase family.</text>
</comment>
<dbReference type="GO" id="GO:0016491">
    <property type="term" value="F:oxidoreductase activity"/>
    <property type="evidence" value="ECO:0007669"/>
    <property type="project" value="UniProtKB-KW"/>
</dbReference>
<dbReference type="EC" id="6.1.1.19" evidence="3"/>
<dbReference type="InterPro" id="IPR008909">
    <property type="entry name" value="DALR_anticod-bd"/>
</dbReference>
<dbReference type="PANTHER" id="PTHR11956">
    <property type="entry name" value="ARGINYL-TRNA SYNTHETASE"/>
    <property type="match status" value="1"/>
</dbReference>
<evidence type="ECO:0000256" key="14">
    <source>
        <dbReference type="ARBA" id="ARBA00023146"/>
    </source>
</evidence>
<dbReference type="GO" id="GO:0006420">
    <property type="term" value="P:arginyl-tRNA aminoacylation"/>
    <property type="evidence" value="ECO:0007669"/>
    <property type="project" value="InterPro"/>
</dbReference>
<dbReference type="SUPFAM" id="SSF55190">
    <property type="entry name" value="Arginyl-tRNA synthetase (ArgRS), N-terminal 'additional' domain"/>
    <property type="match status" value="1"/>
</dbReference>
<dbReference type="Pfam" id="PF00750">
    <property type="entry name" value="tRNA-synt_1d"/>
    <property type="match status" value="1"/>
</dbReference>
<dbReference type="GO" id="GO:0005739">
    <property type="term" value="C:mitochondrion"/>
    <property type="evidence" value="ECO:0007669"/>
    <property type="project" value="TreeGrafter"/>
</dbReference>
<dbReference type="GO" id="GO:0005524">
    <property type="term" value="F:ATP binding"/>
    <property type="evidence" value="ECO:0007669"/>
    <property type="project" value="UniProtKB-KW"/>
</dbReference>
<dbReference type="Pfam" id="PF08022">
    <property type="entry name" value="FAD_binding_8"/>
    <property type="match status" value="1"/>
</dbReference>
<evidence type="ECO:0000256" key="12">
    <source>
        <dbReference type="ARBA" id="ARBA00023065"/>
    </source>
</evidence>
<keyword evidence="12" id="KW-0406">Ion transport</keyword>
<dbReference type="Pfam" id="PF01794">
    <property type="entry name" value="Ferric_reduct"/>
    <property type="match status" value="1"/>
</dbReference>
<dbReference type="GO" id="GO:0004814">
    <property type="term" value="F:arginine-tRNA ligase activity"/>
    <property type="evidence" value="ECO:0007669"/>
    <property type="project" value="UniProtKB-EC"/>
</dbReference>
<dbReference type="InterPro" id="IPR035684">
    <property type="entry name" value="ArgRS_core"/>
</dbReference>
<evidence type="ECO:0000256" key="11">
    <source>
        <dbReference type="ARBA" id="ARBA00023002"/>
    </source>
</evidence>
<dbReference type="InterPro" id="IPR001412">
    <property type="entry name" value="aa-tRNA-synth_I_CS"/>
</dbReference>
<dbReference type="SUPFAM" id="SSF63380">
    <property type="entry name" value="Riboflavin synthase domain-like"/>
    <property type="match status" value="1"/>
</dbReference>
<evidence type="ECO:0000256" key="18">
    <source>
        <dbReference type="SAM" id="Phobius"/>
    </source>
</evidence>
<feature type="transmembrane region" description="Helical" evidence="18">
    <location>
        <begin position="142"/>
        <end position="167"/>
    </location>
</feature>
<feature type="transmembrane region" description="Helical" evidence="18">
    <location>
        <begin position="243"/>
        <end position="263"/>
    </location>
</feature>
<feature type="transmembrane region" description="Helical" evidence="18">
    <location>
        <begin position="217"/>
        <end position="236"/>
    </location>
</feature>
<comment type="subcellular location">
    <subcellularLocation>
        <location evidence="1">Membrane</location>
        <topology evidence="1">Multi-pass membrane protein</topology>
    </subcellularLocation>
</comment>
<dbReference type="SFLD" id="SFLDS00052">
    <property type="entry name" value="Ferric_Reductase_Domain"/>
    <property type="match status" value="1"/>
</dbReference>
<organism evidence="20 21">
    <name type="scientific">Podospora australis</name>
    <dbReference type="NCBI Taxonomy" id="1536484"/>
    <lineage>
        <taxon>Eukaryota</taxon>
        <taxon>Fungi</taxon>
        <taxon>Dikarya</taxon>
        <taxon>Ascomycota</taxon>
        <taxon>Pezizomycotina</taxon>
        <taxon>Sordariomycetes</taxon>
        <taxon>Sordariomycetidae</taxon>
        <taxon>Sordariales</taxon>
        <taxon>Podosporaceae</taxon>
        <taxon>Podospora</taxon>
    </lineage>
</organism>
<accession>A0AAN6WW55</accession>
<dbReference type="Pfam" id="PF08030">
    <property type="entry name" value="NAD_binding_6"/>
    <property type="match status" value="1"/>
</dbReference>
<dbReference type="Gene3D" id="3.40.50.620">
    <property type="entry name" value="HUPs"/>
    <property type="match status" value="1"/>
</dbReference>
<evidence type="ECO:0000256" key="5">
    <source>
        <dbReference type="ARBA" id="ARBA00022692"/>
    </source>
</evidence>
<dbReference type="InterPro" id="IPR013130">
    <property type="entry name" value="Fe3_Rdtase_TM_dom"/>
</dbReference>
<dbReference type="SMART" id="SM00836">
    <property type="entry name" value="DALR_1"/>
    <property type="match status" value="1"/>
</dbReference>
<dbReference type="InterPro" id="IPR036695">
    <property type="entry name" value="Arg-tRNA-synth_N_sf"/>
</dbReference>
<dbReference type="InterPro" id="IPR039261">
    <property type="entry name" value="FNR_nucleotide-bd"/>
</dbReference>